<dbReference type="InterPro" id="IPR002591">
    <property type="entry name" value="Phosphodiest/P_Trfase"/>
</dbReference>
<accession>A0A1M6FCA1</accession>
<dbReference type="OrthoDB" id="279982at2"/>
<dbReference type="InterPro" id="IPR017850">
    <property type="entry name" value="Alkaline_phosphatase_core_sf"/>
</dbReference>
<dbReference type="GO" id="GO:0016787">
    <property type="term" value="F:hydrolase activity"/>
    <property type="evidence" value="ECO:0007669"/>
    <property type="project" value="UniProtKB-ARBA"/>
</dbReference>
<organism evidence="2 3">
    <name type="scientific">Arenibacter nanhaiticus</name>
    <dbReference type="NCBI Taxonomy" id="558155"/>
    <lineage>
        <taxon>Bacteria</taxon>
        <taxon>Pseudomonadati</taxon>
        <taxon>Bacteroidota</taxon>
        <taxon>Flavobacteriia</taxon>
        <taxon>Flavobacteriales</taxon>
        <taxon>Flavobacteriaceae</taxon>
        <taxon>Arenibacter</taxon>
    </lineage>
</organism>
<dbReference type="CDD" id="cd00016">
    <property type="entry name" value="ALP_like"/>
    <property type="match status" value="1"/>
</dbReference>
<feature type="signal peptide" evidence="1">
    <location>
        <begin position="1"/>
        <end position="22"/>
    </location>
</feature>
<protein>
    <submittedName>
        <fullName evidence="2">Type I phosphodiesterase / nucleotide pyrophosphatase</fullName>
    </submittedName>
</protein>
<name>A0A1M6FCA1_9FLAO</name>
<evidence type="ECO:0000313" key="2">
    <source>
        <dbReference type="EMBL" id="SHI95384.1"/>
    </source>
</evidence>
<evidence type="ECO:0000313" key="3">
    <source>
        <dbReference type="Proteomes" id="UP000184231"/>
    </source>
</evidence>
<dbReference type="Gene3D" id="3.40.720.10">
    <property type="entry name" value="Alkaline Phosphatase, subunit A"/>
    <property type="match status" value="1"/>
</dbReference>
<dbReference type="AlphaFoldDB" id="A0A1M6FCA1"/>
<feature type="chain" id="PRO_5013382365" evidence="1">
    <location>
        <begin position="23"/>
        <end position="314"/>
    </location>
</feature>
<dbReference type="EMBL" id="FQYX01000008">
    <property type="protein sequence ID" value="SHI95384.1"/>
    <property type="molecule type" value="Genomic_DNA"/>
</dbReference>
<dbReference type="Proteomes" id="UP000184231">
    <property type="component" value="Unassembled WGS sequence"/>
</dbReference>
<proteinExistence type="predicted"/>
<reference evidence="2 3" key="1">
    <citation type="submission" date="2016-11" db="EMBL/GenBank/DDBJ databases">
        <authorList>
            <person name="Jaros S."/>
            <person name="Januszkiewicz K."/>
            <person name="Wedrychowicz H."/>
        </authorList>
    </citation>
    <scope>NUCLEOTIDE SEQUENCE [LARGE SCALE GENOMIC DNA]</scope>
    <source>
        <strain evidence="2 3">CGMCC 1.8863</strain>
    </source>
</reference>
<evidence type="ECO:0000256" key="1">
    <source>
        <dbReference type="SAM" id="SignalP"/>
    </source>
</evidence>
<gene>
    <name evidence="2" type="ORF">SAMN04487911_10879</name>
</gene>
<dbReference type="SUPFAM" id="SSF53649">
    <property type="entry name" value="Alkaline phosphatase-like"/>
    <property type="match status" value="1"/>
</dbReference>
<dbReference type="PANTHER" id="PTHR10151:SF120">
    <property type="entry name" value="BIS(5'-ADENOSYL)-TRIPHOSPHATASE"/>
    <property type="match status" value="1"/>
</dbReference>
<dbReference type="RefSeq" id="WP_072764048.1">
    <property type="nucleotide sequence ID" value="NZ_FQYX01000008.1"/>
</dbReference>
<dbReference type="STRING" id="558155.SAMN04487911_10879"/>
<sequence length="314" mass="34628">MKRIFKSLLSLFILLQGISNFAQTNTQLRRGKVLKEKPTTVFLIGIDGLSVDGLTKANTPTMDMFVKKGASSLKARGVMPTSSGPNWGSMLLGAGPEQHGITSNGWRVNDYSIEATIKDGDGFFPSVFDMIKKEDSNAKLGVFHEWGTIRDLFNTKVLHHIEKTGEMNESLDKAFAYFKKERPKFVFVHLDAVDGAGHKFGHGSAEYYQEIGRIDNALGSFYEKLNALNKEEGTSVNILVTSDHGGVGTSHGGSTMEEIIIPWILVGPNVKRGHSIEQPINTYDTPATILRLLDADRHIPIQWTGKPVLEAIKN</sequence>
<dbReference type="PANTHER" id="PTHR10151">
    <property type="entry name" value="ECTONUCLEOTIDE PYROPHOSPHATASE/PHOSPHODIESTERASE"/>
    <property type="match status" value="1"/>
</dbReference>
<keyword evidence="1" id="KW-0732">Signal</keyword>
<keyword evidence="3" id="KW-1185">Reference proteome</keyword>
<dbReference type="Pfam" id="PF01663">
    <property type="entry name" value="Phosphodiest"/>
    <property type="match status" value="1"/>
</dbReference>